<protein>
    <submittedName>
        <fullName evidence="1">Uncharacterized protein</fullName>
    </submittedName>
</protein>
<proteinExistence type="predicted"/>
<accession>A0A0A8Y830</accession>
<organism evidence="1">
    <name type="scientific">Arundo donax</name>
    <name type="common">Giant reed</name>
    <name type="synonym">Donax arundinaceus</name>
    <dbReference type="NCBI Taxonomy" id="35708"/>
    <lineage>
        <taxon>Eukaryota</taxon>
        <taxon>Viridiplantae</taxon>
        <taxon>Streptophyta</taxon>
        <taxon>Embryophyta</taxon>
        <taxon>Tracheophyta</taxon>
        <taxon>Spermatophyta</taxon>
        <taxon>Magnoliopsida</taxon>
        <taxon>Liliopsida</taxon>
        <taxon>Poales</taxon>
        <taxon>Poaceae</taxon>
        <taxon>PACMAD clade</taxon>
        <taxon>Arundinoideae</taxon>
        <taxon>Arundineae</taxon>
        <taxon>Arundo</taxon>
    </lineage>
</organism>
<reference evidence="1" key="2">
    <citation type="journal article" date="2015" name="Data Brief">
        <title>Shoot transcriptome of the giant reed, Arundo donax.</title>
        <authorList>
            <person name="Barrero R.A."/>
            <person name="Guerrero F.D."/>
            <person name="Moolhuijzen P."/>
            <person name="Goolsby J.A."/>
            <person name="Tidwell J."/>
            <person name="Bellgard S.E."/>
            <person name="Bellgard M.I."/>
        </authorList>
    </citation>
    <scope>NUCLEOTIDE SEQUENCE</scope>
    <source>
        <tissue evidence="1">Shoot tissue taken approximately 20 cm above the soil surface</tissue>
    </source>
</reference>
<dbReference type="EMBL" id="GBRH01275559">
    <property type="protein sequence ID" value="JAD22336.1"/>
    <property type="molecule type" value="Transcribed_RNA"/>
</dbReference>
<reference evidence="1" key="1">
    <citation type="submission" date="2014-09" db="EMBL/GenBank/DDBJ databases">
        <authorList>
            <person name="Magalhaes I.L.F."/>
            <person name="Oliveira U."/>
            <person name="Santos F.R."/>
            <person name="Vidigal T.H.D.A."/>
            <person name="Brescovit A.D."/>
            <person name="Santos A.J."/>
        </authorList>
    </citation>
    <scope>NUCLEOTIDE SEQUENCE</scope>
    <source>
        <tissue evidence="1">Shoot tissue taken approximately 20 cm above the soil surface</tissue>
    </source>
</reference>
<sequence length="58" mass="6321">MMSLVIDGGRAVRVEVQQLADDVVVAVGHRPADQRRVQPLVADALPPQWEVVRGLLHG</sequence>
<evidence type="ECO:0000313" key="1">
    <source>
        <dbReference type="EMBL" id="JAD22336.1"/>
    </source>
</evidence>
<name>A0A0A8Y830_ARUDO</name>
<dbReference type="AlphaFoldDB" id="A0A0A8Y830"/>